<name>A0A0A9FZ96_ARUDO</name>
<dbReference type="EMBL" id="GBRH01184198">
    <property type="protein sequence ID" value="JAE13698.1"/>
    <property type="molecule type" value="Transcribed_RNA"/>
</dbReference>
<protein>
    <submittedName>
        <fullName evidence="2">Uncharacterized protein</fullName>
    </submittedName>
</protein>
<reference evidence="2" key="1">
    <citation type="submission" date="2014-09" db="EMBL/GenBank/DDBJ databases">
        <authorList>
            <person name="Magalhaes I.L.F."/>
            <person name="Oliveira U."/>
            <person name="Santos F.R."/>
            <person name="Vidigal T.H.D.A."/>
            <person name="Brescovit A.D."/>
            <person name="Santos A.J."/>
        </authorList>
    </citation>
    <scope>NUCLEOTIDE SEQUENCE</scope>
    <source>
        <tissue evidence="2">Shoot tissue taken approximately 20 cm above the soil surface</tissue>
    </source>
</reference>
<keyword evidence="1" id="KW-1133">Transmembrane helix</keyword>
<evidence type="ECO:0000256" key="1">
    <source>
        <dbReference type="SAM" id="Phobius"/>
    </source>
</evidence>
<feature type="transmembrane region" description="Helical" evidence="1">
    <location>
        <begin position="24"/>
        <end position="41"/>
    </location>
</feature>
<organism evidence="2">
    <name type="scientific">Arundo donax</name>
    <name type="common">Giant reed</name>
    <name type="synonym">Donax arundinaceus</name>
    <dbReference type="NCBI Taxonomy" id="35708"/>
    <lineage>
        <taxon>Eukaryota</taxon>
        <taxon>Viridiplantae</taxon>
        <taxon>Streptophyta</taxon>
        <taxon>Embryophyta</taxon>
        <taxon>Tracheophyta</taxon>
        <taxon>Spermatophyta</taxon>
        <taxon>Magnoliopsida</taxon>
        <taxon>Liliopsida</taxon>
        <taxon>Poales</taxon>
        <taxon>Poaceae</taxon>
        <taxon>PACMAD clade</taxon>
        <taxon>Arundinoideae</taxon>
        <taxon>Arundineae</taxon>
        <taxon>Arundo</taxon>
    </lineage>
</organism>
<accession>A0A0A9FZ96</accession>
<dbReference type="AlphaFoldDB" id="A0A0A9FZ96"/>
<proteinExistence type="predicted"/>
<reference evidence="2" key="2">
    <citation type="journal article" date="2015" name="Data Brief">
        <title>Shoot transcriptome of the giant reed, Arundo donax.</title>
        <authorList>
            <person name="Barrero R.A."/>
            <person name="Guerrero F.D."/>
            <person name="Moolhuijzen P."/>
            <person name="Goolsby J.A."/>
            <person name="Tidwell J."/>
            <person name="Bellgard S.E."/>
            <person name="Bellgard M.I."/>
        </authorList>
    </citation>
    <scope>NUCLEOTIDE SEQUENCE</scope>
    <source>
        <tissue evidence="2">Shoot tissue taken approximately 20 cm above the soil surface</tissue>
    </source>
</reference>
<evidence type="ECO:0000313" key="2">
    <source>
        <dbReference type="EMBL" id="JAE13698.1"/>
    </source>
</evidence>
<keyword evidence="1" id="KW-0812">Transmembrane</keyword>
<sequence length="66" mass="7648">MIVQNNYFVTHLCRGLHYLRKKTLNLPCLGDLAVMLLFMFVQNFGRMFVVKLAASLVLRFVSINND</sequence>
<keyword evidence="1" id="KW-0472">Membrane</keyword>